<feature type="binding site" description="axial binding residue" evidence="7">
    <location>
        <position position="499"/>
    </location>
    <ligand>
        <name>heme</name>
        <dbReference type="ChEBI" id="CHEBI:30413"/>
    </ligand>
    <ligandPart>
        <name>Fe</name>
        <dbReference type="ChEBI" id="CHEBI:18248"/>
    </ligandPart>
</feature>
<organism evidence="9 10">
    <name type="scientific">Madurella mycetomatis</name>
    <dbReference type="NCBI Taxonomy" id="100816"/>
    <lineage>
        <taxon>Eukaryota</taxon>
        <taxon>Fungi</taxon>
        <taxon>Dikarya</taxon>
        <taxon>Ascomycota</taxon>
        <taxon>Pezizomycotina</taxon>
        <taxon>Sordariomycetes</taxon>
        <taxon>Sordariomycetidae</taxon>
        <taxon>Sordariales</taxon>
        <taxon>Sordariales incertae sedis</taxon>
        <taxon>Madurella</taxon>
    </lineage>
</organism>
<evidence type="ECO:0000256" key="6">
    <source>
        <dbReference type="ARBA" id="ARBA00023033"/>
    </source>
</evidence>
<keyword evidence="7" id="KW-0349">Heme</keyword>
<keyword evidence="8" id="KW-1133">Transmembrane helix</keyword>
<dbReference type="GO" id="GO:0005506">
    <property type="term" value="F:iron ion binding"/>
    <property type="evidence" value="ECO:0007669"/>
    <property type="project" value="InterPro"/>
</dbReference>
<sequence length="555" mass="64096">MDMPSALPENMLSAVGNIKERLLWLVSSLTVAQIVVLLLAFPWFFSVLFQRRKVLPKAPVLGYRSIFEPTFLLQTRFITNAKDIVANAYKQMKDKPFVLRRYDVDFMVLPIKCLDEIRLFPVQKLSSRGAQIGVSGSLDSQDFRFTHLSDKNLNPKWTSIDFLHHSNLHIDVLKKKMQPELYKYVDMAKEEMEYGWNIELPQTDDWTEVCMEKVLRTLVARMTAAVFLGSPTCRDPQWLKISIEFSVDLFTTAFTMKMFPPWMYPIVAYLIPARYRVMRQLKTGRQIVSQLTQKHNEAKMKRSHGGEVYEQDTLLNWMLDHGSPSEIAVPEMGARQCVLTLASIHTTAQNVCNMLYDLCAHPRWFPVLREEIDGISEHFGTPGAVDISSKEWCTRLDKLDSFFVESQRHSPVLLLNPQRLAYESITLKDGTHIPAGTRLAFAAKDYQMDPAVYPDPFVFDPMRNYRKREKSSRPGERELLRAGVTNPENLAFGYGNQACAGRHFAVAEIKLVMARLLYEFEFKFPDGKGRPKNMYINENIFTDQDATIMMRKRRF</sequence>
<comment type="cofactor">
    <cofactor evidence="1 7">
        <name>heme</name>
        <dbReference type="ChEBI" id="CHEBI:30413"/>
    </cofactor>
</comment>
<dbReference type="OrthoDB" id="1844152at2759"/>
<dbReference type="InterPro" id="IPR001128">
    <property type="entry name" value="Cyt_P450"/>
</dbReference>
<dbReference type="GO" id="GO:0016705">
    <property type="term" value="F:oxidoreductase activity, acting on paired donors, with incorporation or reduction of molecular oxygen"/>
    <property type="evidence" value="ECO:0007669"/>
    <property type="project" value="InterPro"/>
</dbReference>
<dbReference type="VEuPathDB" id="FungiDB:MMYC01_210513"/>
<evidence type="ECO:0000256" key="2">
    <source>
        <dbReference type="ARBA" id="ARBA00010617"/>
    </source>
</evidence>
<dbReference type="Gene3D" id="1.10.630.10">
    <property type="entry name" value="Cytochrome P450"/>
    <property type="match status" value="1"/>
</dbReference>
<keyword evidence="6" id="KW-0503">Monooxygenase</keyword>
<name>A0A175VQU6_9PEZI</name>
<keyword evidence="3 7" id="KW-0479">Metal-binding</keyword>
<dbReference type="AlphaFoldDB" id="A0A175VQU6"/>
<evidence type="ECO:0000256" key="7">
    <source>
        <dbReference type="PIRSR" id="PIRSR602403-1"/>
    </source>
</evidence>
<evidence type="ECO:0000256" key="3">
    <source>
        <dbReference type="ARBA" id="ARBA00022723"/>
    </source>
</evidence>
<accession>A0A175VQU6</accession>
<dbReference type="GO" id="GO:0004497">
    <property type="term" value="F:monooxygenase activity"/>
    <property type="evidence" value="ECO:0007669"/>
    <property type="project" value="UniProtKB-KW"/>
</dbReference>
<dbReference type="GO" id="GO:0020037">
    <property type="term" value="F:heme binding"/>
    <property type="evidence" value="ECO:0007669"/>
    <property type="project" value="InterPro"/>
</dbReference>
<evidence type="ECO:0000313" key="9">
    <source>
        <dbReference type="EMBL" id="KXX73114.1"/>
    </source>
</evidence>
<dbReference type="EMBL" id="LCTW02000540">
    <property type="protein sequence ID" value="KXX73114.1"/>
    <property type="molecule type" value="Genomic_DNA"/>
</dbReference>
<keyword evidence="5 7" id="KW-0408">Iron</keyword>
<dbReference type="SUPFAM" id="SSF48264">
    <property type="entry name" value="Cytochrome P450"/>
    <property type="match status" value="1"/>
</dbReference>
<comment type="caution">
    <text evidence="9">The sequence shown here is derived from an EMBL/GenBank/DDBJ whole genome shotgun (WGS) entry which is preliminary data.</text>
</comment>
<dbReference type="Proteomes" id="UP000078237">
    <property type="component" value="Unassembled WGS sequence"/>
</dbReference>
<evidence type="ECO:0000256" key="5">
    <source>
        <dbReference type="ARBA" id="ARBA00023004"/>
    </source>
</evidence>
<dbReference type="InterPro" id="IPR036396">
    <property type="entry name" value="Cyt_P450_sf"/>
</dbReference>
<keyword evidence="10" id="KW-1185">Reference proteome</keyword>
<keyword evidence="4" id="KW-0560">Oxidoreductase</keyword>
<dbReference type="PRINTS" id="PR00465">
    <property type="entry name" value="EP450IV"/>
</dbReference>
<dbReference type="CDD" id="cd11041">
    <property type="entry name" value="CYP503A1-like"/>
    <property type="match status" value="1"/>
</dbReference>
<reference evidence="9 10" key="1">
    <citation type="journal article" date="2016" name="Genome Announc.">
        <title>Genome Sequence of Madurella mycetomatis mm55, Isolated from a Human Mycetoma Case in Sudan.</title>
        <authorList>
            <person name="Smit S."/>
            <person name="Derks M.F."/>
            <person name="Bervoets S."/>
            <person name="Fahal A."/>
            <person name="van Leeuwen W."/>
            <person name="van Belkum A."/>
            <person name="van de Sande W.W."/>
        </authorList>
    </citation>
    <scope>NUCLEOTIDE SEQUENCE [LARGE SCALE GENOMIC DNA]</scope>
    <source>
        <strain evidence="10">mm55</strain>
    </source>
</reference>
<dbReference type="Pfam" id="PF00067">
    <property type="entry name" value="p450"/>
    <property type="match status" value="1"/>
</dbReference>
<gene>
    <name evidence="9" type="ORF">MMYC01_210513</name>
</gene>
<evidence type="ECO:0000256" key="4">
    <source>
        <dbReference type="ARBA" id="ARBA00023002"/>
    </source>
</evidence>
<comment type="similarity">
    <text evidence="2">Belongs to the cytochrome P450 family.</text>
</comment>
<evidence type="ECO:0000313" key="10">
    <source>
        <dbReference type="Proteomes" id="UP000078237"/>
    </source>
</evidence>
<keyword evidence="8" id="KW-0812">Transmembrane</keyword>
<evidence type="ECO:0000256" key="1">
    <source>
        <dbReference type="ARBA" id="ARBA00001971"/>
    </source>
</evidence>
<keyword evidence="8" id="KW-0472">Membrane</keyword>
<protein>
    <submittedName>
        <fullName evidence="9">Ent-kaurene oxidase</fullName>
    </submittedName>
</protein>
<dbReference type="InterPro" id="IPR002403">
    <property type="entry name" value="Cyt_P450_E_grp-IV"/>
</dbReference>
<feature type="transmembrane region" description="Helical" evidence="8">
    <location>
        <begin position="21"/>
        <end position="45"/>
    </location>
</feature>
<evidence type="ECO:0000256" key="8">
    <source>
        <dbReference type="SAM" id="Phobius"/>
    </source>
</evidence>
<dbReference type="PANTHER" id="PTHR46206:SF9">
    <property type="entry name" value="CYTOCHROME P450"/>
    <property type="match status" value="1"/>
</dbReference>
<proteinExistence type="inferred from homology"/>
<dbReference type="PANTHER" id="PTHR46206">
    <property type="entry name" value="CYTOCHROME P450"/>
    <property type="match status" value="1"/>
</dbReference>
<dbReference type="STRING" id="100816.A0A175VQU6"/>